<dbReference type="InParanoid" id="A0A165H9E8"/>
<evidence type="ECO:0000313" key="2">
    <source>
        <dbReference type="EMBL" id="KZV91637.1"/>
    </source>
</evidence>
<dbReference type="AlphaFoldDB" id="A0A165H9E8"/>
<protein>
    <submittedName>
        <fullName evidence="2">Uncharacterized protein</fullName>
    </submittedName>
</protein>
<evidence type="ECO:0000256" key="1">
    <source>
        <dbReference type="SAM" id="MobiDB-lite"/>
    </source>
</evidence>
<sequence>MASSDSVSDSTACRRLRVGVFFVGERDFDFLVLRFVGERGSRSDDDEPRISRKPAQNPSTLSVQDFSNSRSPEVNCRRTAEKKARWEIEERASTTAARALTERKTSVSITWVLRGQNASCRYRNGGAVSRSANRAHSARTIEERPGCASSRASIAAFGGHIAVRRQCVGL</sequence>
<dbReference type="Proteomes" id="UP000077266">
    <property type="component" value="Unassembled WGS sequence"/>
</dbReference>
<accession>A0A165H9E8</accession>
<feature type="region of interest" description="Disordered" evidence="1">
    <location>
        <begin position="40"/>
        <end position="80"/>
    </location>
</feature>
<organism evidence="2 3">
    <name type="scientific">Exidia glandulosa HHB12029</name>
    <dbReference type="NCBI Taxonomy" id="1314781"/>
    <lineage>
        <taxon>Eukaryota</taxon>
        <taxon>Fungi</taxon>
        <taxon>Dikarya</taxon>
        <taxon>Basidiomycota</taxon>
        <taxon>Agaricomycotina</taxon>
        <taxon>Agaricomycetes</taxon>
        <taxon>Auriculariales</taxon>
        <taxon>Exidiaceae</taxon>
        <taxon>Exidia</taxon>
    </lineage>
</organism>
<dbReference type="EMBL" id="KV426023">
    <property type="protein sequence ID" value="KZV91637.1"/>
    <property type="molecule type" value="Genomic_DNA"/>
</dbReference>
<proteinExistence type="predicted"/>
<feature type="compositionally biased region" description="Polar residues" evidence="1">
    <location>
        <begin position="54"/>
        <end position="72"/>
    </location>
</feature>
<name>A0A165H9E8_EXIGL</name>
<evidence type="ECO:0000313" key="3">
    <source>
        <dbReference type="Proteomes" id="UP000077266"/>
    </source>
</evidence>
<gene>
    <name evidence="2" type="ORF">EXIGLDRAFT_91843</name>
</gene>
<keyword evidence="3" id="KW-1185">Reference proteome</keyword>
<reference evidence="2 3" key="1">
    <citation type="journal article" date="2016" name="Mol. Biol. Evol.">
        <title>Comparative Genomics of Early-Diverging Mushroom-Forming Fungi Provides Insights into the Origins of Lignocellulose Decay Capabilities.</title>
        <authorList>
            <person name="Nagy L.G."/>
            <person name="Riley R."/>
            <person name="Tritt A."/>
            <person name="Adam C."/>
            <person name="Daum C."/>
            <person name="Floudas D."/>
            <person name="Sun H."/>
            <person name="Yadav J.S."/>
            <person name="Pangilinan J."/>
            <person name="Larsson K.H."/>
            <person name="Matsuura K."/>
            <person name="Barry K."/>
            <person name="Labutti K."/>
            <person name="Kuo R."/>
            <person name="Ohm R.A."/>
            <person name="Bhattacharya S.S."/>
            <person name="Shirouzu T."/>
            <person name="Yoshinaga Y."/>
            <person name="Martin F.M."/>
            <person name="Grigoriev I.V."/>
            <person name="Hibbett D.S."/>
        </authorList>
    </citation>
    <scope>NUCLEOTIDE SEQUENCE [LARGE SCALE GENOMIC DNA]</scope>
    <source>
        <strain evidence="2 3">HHB12029</strain>
    </source>
</reference>